<reference evidence="3 4" key="1">
    <citation type="submission" date="2022-04" db="EMBL/GenBank/DDBJ databases">
        <title>Genome draft of Actinomadura sp. ATCC 31491.</title>
        <authorList>
            <person name="Shi X."/>
            <person name="Du Y."/>
        </authorList>
    </citation>
    <scope>NUCLEOTIDE SEQUENCE [LARGE SCALE GENOMIC DNA]</scope>
    <source>
        <strain evidence="3 4">ATCC 31491</strain>
    </source>
</reference>
<feature type="region of interest" description="Disordered" evidence="1">
    <location>
        <begin position="1"/>
        <end position="29"/>
    </location>
</feature>
<protein>
    <submittedName>
        <fullName evidence="3">SAV_6107 family HEPN domain-containing protein</fullName>
    </submittedName>
</protein>
<organism evidence="3 4">
    <name type="scientific">Actinomadura luzonensis</name>
    <dbReference type="NCBI Taxonomy" id="2805427"/>
    <lineage>
        <taxon>Bacteria</taxon>
        <taxon>Bacillati</taxon>
        <taxon>Actinomycetota</taxon>
        <taxon>Actinomycetes</taxon>
        <taxon>Streptosporangiales</taxon>
        <taxon>Thermomonosporaceae</taxon>
        <taxon>Actinomadura</taxon>
    </lineage>
</organism>
<dbReference type="EMBL" id="JAKRKC020000001">
    <property type="protein sequence ID" value="MCK2213346.1"/>
    <property type="molecule type" value="Genomic_DNA"/>
</dbReference>
<dbReference type="Proteomes" id="UP001317259">
    <property type="component" value="Unassembled WGS sequence"/>
</dbReference>
<dbReference type="InterPro" id="IPR040891">
    <property type="entry name" value="HEPN_SAV_6107"/>
</dbReference>
<gene>
    <name evidence="3" type="ORF">MF672_005995</name>
</gene>
<evidence type="ECO:0000259" key="2">
    <source>
        <dbReference type="Pfam" id="PF18726"/>
    </source>
</evidence>
<evidence type="ECO:0000313" key="3">
    <source>
        <dbReference type="EMBL" id="MCK2213346.1"/>
    </source>
</evidence>
<feature type="compositionally biased region" description="Basic and acidic residues" evidence="1">
    <location>
        <begin position="1"/>
        <end position="11"/>
    </location>
</feature>
<evidence type="ECO:0000256" key="1">
    <source>
        <dbReference type="SAM" id="MobiDB-lite"/>
    </source>
</evidence>
<dbReference type="Gene3D" id="1.20.120.330">
    <property type="entry name" value="Nucleotidyltransferases domain 2"/>
    <property type="match status" value="1"/>
</dbReference>
<evidence type="ECO:0000313" key="4">
    <source>
        <dbReference type="Proteomes" id="UP001317259"/>
    </source>
</evidence>
<name>A0ABT0FN60_9ACTN</name>
<sequence length="208" mass="22157">MLDTHSREASHTADSVPDDLPKLPASRNAQAHLSDARALLAEASAARTPASRYVAAHLAALRAAAAILAARPRPPKNRARLRSAWELLPLVEPGLADWAAYFSVTAAKRAGAEAGMVRDLAAAEADELHAEAETFVSTVETLLSNQAERKGQPHAFDLLSVGADEHTPEAALSLVNGLDYLFRRLGPPPPHLLDEREPLLHGDGGANR</sequence>
<comment type="caution">
    <text evidence="3">The sequence shown here is derived from an EMBL/GenBank/DDBJ whole genome shotgun (WGS) entry which is preliminary data.</text>
</comment>
<proteinExistence type="predicted"/>
<feature type="domain" description="SAV-6107-like HEPN" evidence="2">
    <location>
        <begin position="43"/>
        <end position="140"/>
    </location>
</feature>
<dbReference type="Pfam" id="PF18726">
    <property type="entry name" value="HEPN_SAV_6107"/>
    <property type="match status" value="1"/>
</dbReference>
<keyword evidence="4" id="KW-1185">Reference proteome</keyword>
<accession>A0ABT0FN60</accession>